<dbReference type="PANTHER" id="PTHR43133:SF51">
    <property type="entry name" value="RNA POLYMERASE SIGMA FACTOR"/>
    <property type="match status" value="1"/>
</dbReference>
<dbReference type="Pfam" id="PF04542">
    <property type="entry name" value="Sigma70_r2"/>
    <property type="match status" value="1"/>
</dbReference>
<dbReference type="InterPro" id="IPR007627">
    <property type="entry name" value="RNA_pol_sigma70_r2"/>
</dbReference>
<dbReference type="InterPro" id="IPR036388">
    <property type="entry name" value="WH-like_DNA-bd_sf"/>
</dbReference>
<comment type="similarity">
    <text evidence="1">Belongs to the sigma-70 factor family. ECF subfamily.</text>
</comment>
<evidence type="ECO:0000256" key="4">
    <source>
        <dbReference type="ARBA" id="ARBA00023163"/>
    </source>
</evidence>
<sequence length="561" mass="60292">MPENGPSDAELLADWLRNRHEAAFHALVARYAGLVHQAGLRTTGDDSLAAEASQLTFITLARKARSLASRSSLAGWLHLTAVMQAKNLLRQRLREHRKRELLRTHMETDSHGPTADAWRRMQPVLDEALAALSSKDREALLLRFYRSLSVREIAAALGIATDAAQKRLDRATERLRHQLARRGCQVGSSLGAIMIAGFGADSQAAIPSSSVLASKAIAAATGSTASTLTTIGIIIMTKKATIAAGVAVLLAGAAAVTFISRQDDPAKAGTDSAAAQKPSAPAPPAGHSAADPAAERAARSKPRDPAENPEFIAKYGDARTNLSKHVANNLISLLEDAVAMGEMVTSGEAGNAFGGPRNGLRMSLGGDLVDNLKLSDEQQEKAGAIYREYQKREIVKSKETIEKLKKDPTAIMQLMLASDAHSRGAMTQEEYDELQKSNAENLKGTINPLDRENFRGGQPMKDETFRSELSAILEPEQAETFGNAATEQAAKAEDDRTMNALPSMELEKMDQTVTSAKKLTAGMKSMMEGMGGLQDLGPIMEQQRKAREAQRAAETQQPQGE</sequence>
<organism evidence="8 9">
    <name type="scientific">Luteolibacter luteus</name>
    <dbReference type="NCBI Taxonomy" id="2728835"/>
    <lineage>
        <taxon>Bacteria</taxon>
        <taxon>Pseudomonadati</taxon>
        <taxon>Verrucomicrobiota</taxon>
        <taxon>Verrucomicrobiia</taxon>
        <taxon>Verrucomicrobiales</taxon>
        <taxon>Verrucomicrobiaceae</taxon>
        <taxon>Luteolibacter</taxon>
    </lineage>
</organism>
<dbReference type="CDD" id="cd06171">
    <property type="entry name" value="Sigma70_r4"/>
    <property type="match status" value="1"/>
</dbReference>
<evidence type="ECO:0000256" key="1">
    <source>
        <dbReference type="ARBA" id="ARBA00010641"/>
    </source>
</evidence>
<dbReference type="AlphaFoldDB" id="A0A858RFW6"/>
<evidence type="ECO:0000313" key="9">
    <source>
        <dbReference type="Proteomes" id="UP000501812"/>
    </source>
</evidence>
<evidence type="ECO:0000259" key="6">
    <source>
        <dbReference type="Pfam" id="PF04542"/>
    </source>
</evidence>
<keyword evidence="9" id="KW-1185">Reference proteome</keyword>
<evidence type="ECO:0000256" key="5">
    <source>
        <dbReference type="SAM" id="MobiDB-lite"/>
    </source>
</evidence>
<keyword evidence="2" id="KW-0805">Transcription regulation</keyword>
<protein>
    <submittedName>
        <fullName evidence="8">RNA polymerase sigma factor</fullName>
    </submittedName>
</protein>
<evidence type="ECO:0000259" key="7">
    <source>
        <dbReference type="Pfam" id="PF08281"/>
    </source>
</evidence>
<dbReference type="NCBIfam" id="TIGR02937">
    <property type="entry name" value="sigma70-ECF"/>
    <property type="match status" value="1"/>
</dbReference>
<gene>
    <name evidence="8" type="ORF">HHL09_07590</name>
</gene>
<accession>A0A858RFW6</accession>
<reference evidence="8 9" key="1">
    <citation type="submission" date="2020-04" db="EMBL/GenBank/DDBJ databases">
        <title>Luteolibacter sp. G-1-1-1 isolated from soil.</title>
        <authorList>
            <person name="Dahal R.H."/>
        </authorList>
    </citation>
    <scope>NUCLEOTIDE SEQUENCE [LARGE SCALE GENOMIC DNA]</scope>
    <source>
        <strain evidence="8 9">G-1-1-1</strain>
    </source>
</reference>
<dbReference type="Pfam" id="PF08281">
    <property type="entry name" value="Sigma70_r4_2"/>
    <property type="match status" value="1"/>
</dbReference>
<proteinExistence type="inferred from homology"/>
<dbReference type="Gene3D" id="1.10.10.10">
    <property type="entry name" value="Winged helix-like DNA-binding domain superfamily/Winged helix DNA-binding domain"/>
    <property type="match status" value="1"/>
</dbReference>
<dbReference type="Gene3D" id="1.10.1740.10">
    <property type="match status" value="1"/>
</dbReference>
<dbReference type="Proteomes" id="UP000501812">
    <property type="component" value="Chromosome"/>
</dbReference>
<dbReference type="SUPFAM" id="SSF88946">
    <property type="entry name" value="Sigma2 domain of RNA polymerase sigma factors"/>
    <property type="match status" value="1"/>
</dbReference>
<dbReference type="GO" id="GO:0003677">
    <property type="term" value="F:DNA binding"/>
    <property type="evidence" value="ECO:0007669"/>
    <property type="project" value="InterPro"/>
</dbReference>
<dbReference type="InterPro" id="IPR013249">
    <property type="entry name" value="RNA_pol_sigma70_r4_t2"/>
</dbReference>
<dbReference type="PANTHER" id="PTHR43133">
    <property type="entry name" value="RNA POLYMERASE ECF-TYPE SIGMA FACTO"/>
    <property type="match status" value="1"/>
</dbReference>
<dbReference type="GO" id="GO:0016987">
    <property type="term" value="F:sigma factor activity"/>
    <property type="evidence" value="ECO:0007669"/>
    <property type="project" value="UniProtKB-KW"/>
</dbReference>
<evidence type="ECO:0000313" key="8">
    <source>
        <dbReference type="EMBL" id="QJE95652.1"/>
    </source>
</evidence>
<dbReference type="KEGG" id="luo:HHL09_07590"/>
<feature type="compositionally biased region" description="Basic and acidic residues" evidence="5">
    <location>
        <begin position="542"/>
        <end position="551"/>
    </location>
</feature>
<dbReference type="RefSeq" id="WP_169453965.1">
    <property type="nucleotide sequence ID" value="NZ_CP051774.1"/>
</dbReference>
<keyword evidence="4" id="KW-0804">Transcription</keyword>
<evidence type="ECO:0000256" key="3">
    <source>
        <dbReference type="ARBA" id="ARBA00023082"/>
    </source>
</evidence>
<name>A0A858RFW6_9BACT</name>
<dbReference type="InterPro" id="IPR039425">
    <property type="entry name" value="RNA_pol_sigma-70-like"/>
</dbReference>
<dbReference type="SUPFAM" id="SSF88659">
    <property type="entry name" value="Sigma3 and sigma4 domains of RNA polymerase sigma factors"/>
    <property type="match status" value="1"/>
</dbReference>
<evidence type="ECO:0000256" key="2">
    <source>
        <dbReference type="ARBA" id="ARBA00023015"/>
    </source>
</evidence>
<feature type="compositionally biased region" description="Basic and acidic residues" evidence="5">
    <location>
        <begin position="293"/>
        <end position="306"/>
    </location>
</feature>
<dbReference type="InterPro" id="IPR013324">
    <property type="entry name" value="RNA_pol_sigma_r3/r4-like"/>
</dbReference>
<feature type="region of interest" description="Disordered" evidence="5">
    <location>
        <begin position="265"/>
        <end position="309"/>
    </location>
</feature>
<feature type="compositionally biased region" description="Low complexity" evidence="5">
    <location>
        <begin position="552"/>
        <end position="561"/>
    </location>
</feature>
<dbReference type="InterPro" id="IPR013325">
    <property type="entry name" value="RNA_pol_sigma_r2"/>
</dbReference>
<dbReference type="InterPro" id="IPR014284">
    <property type="entry name" value="RNA_pol_sigma-70_dom"/>
</dbReference>
<dbReference type="EMBL" id="CP051774">
    <property type="protein sequence ID" value="QJE95652.1"/>
    <property type="molecule type" value="Genomic_DNA"/>
</dbReference>
<feature type="domain" description="RNA polymerase sigma factor 70 region 4 type 2" evidence="7">
    <location>
        <begin position="125"/>
        <end position="175"/>
    </location>
</feature>
<keyword evidence="3" id="KW-0731">Sigma factor</keyword>
<dbReference type="GO" id="GO:0006352">
    <property type="term" value="P:DNA-templated transcription initiation"/>
    <property type="evidence" value="ECO:0007669"/>
    <property type="project" value="InterPro"/>
</dbReference>
<feature type="compositionally biased region" description="Low complexity" evidence="5">
    <location>
        <begin position="273"/>
        <end position="292"/>
    </location>
</feature>
<feature type="region of interest" description="Disordered" evidence="5">
    <location>
        <begin position="528"/>
        <end position="561"/>
    </location>
</feature>
<feature type="domain" description="RNA polymerase sigma-70 region 2" evidence="6">
    <location>
        <begin position="27"/>
        <end position="93"/>
    </location>
</feature>